<dbReference type="FunCoup" id="I1H5D6">
    <property type="interactions" value="140"/>
</dbReference>
<feature type="region of interest" description="Disordered" evidence="3">
    <location>
        <begin position="198"/>
        <end position="226"/>
    </location>
</feature>
<proteinExistence type="inferred from homology"/>
<evidence type="ECO:0000313" key="7">
    <source>
        <dbReference type="Proteomes" id="UP000008810"/>
    </source>
</evidence>
<dbReference type="Pfam" id="PF04927">
    <property type="entry name" value="SMP"/>
    <property type="match status" value="1"/>
</dbReference>
<organism evidence="6">
    <name type="scientific">Brachypodium distachyon</name>
    <name type="common">Purple false brome</name>
    <name type="synonym">Trachynia distachya</name>
    <dbReference type="NCBI Taxonomy" id="15368"/>
    <lineage>
        <taxon>Eukaryota</taxon>
        <taxon>Viridiplantae</taxon>
        <taxon>Streptophyta</taxon>
        <taxon>Embryophyta</taxon>
        <taxon>Tracheophyta</taxon>
        <taxon>Spermatophyta</taxon>
        <taxon>Magnoliopsida</taxon>
        <taxon>Liliopsida</taxon>
        <taxon>Poales</taxon>
        <taxon>Poaceae</taxon>
        <taxon>BOP clade</taxon>
        <taxon>Pooideae</taxon>
        <taxon>Stipodae</taxon>
        <taxon>Brachypodieae</taxon>
        <taxon>Brachypodium</taxon>
    </lineage>
</organism>
<evidence type="ECO:0000256" key="3">
    <source>
        <dbReference type="SAM" id="MobiDB-lite"/>
    </source>
</evidence>
<sequence>MSGFDEHHHGGGQAQPLRPGDVYPPTAANPEARRQRDVFLAASARHDQQQQQPPRPDDGGLRVTETEDNHTGRRIVTATAGGQVMAQFTVPVPGAGDDSAVTIGEALRAAADTSAGDEPVDLADAAAVQAAEARATGLGHNVPGGVAAAAQKAAQENLEREGGREKKVPLKDVVGGDLVGRGPALAADKVATREDAAKVAAAAERNAASKSGGAGAAGGQGKGVADAVAAAAEMNQARMR</sequence>
<dbReference type="HOGENOM" id="CLU_108686_0_0_1"/>
<dbReference type="PANTHER" id="PTHR31174">
    <property type="entry name" value="SEED MATURATION FAMILY PROTEIN"/>
    <property type="match status" value="1"/>
</dbReference>
<dbReference type="PANTHER" id="PTHR31174:SF21">
    <property type="entry name" value="OS12G0626500 PROTEIN"/>
    <property type="match status" value="1"/>
</dbReference>
<reference evidence="5 6" key="1">
    <citation type="journal article" date="2010" name="Nature">
        <title>Genome sequencing and analysis of the model grass Brachypodium distachyon.</title>
        <authorList>
            <consortium name="International Brachypodium Initiative"/>
        </authorList>
    </citation>
    <scope>NUCLEOTIDE SEQUENCE [LARGE SCALE GENOMIC DNA]</scope>
    <source>
        <strain evidence="5 6">Bd21</strain>
    </source>
</reference>
<dbReference type="RefSeq" id="XP_003561627.1">
    <property type="nucleotide sequence ID" value="XM_003561579.3"/>
</dbReference>
<feature type="compositionally biased region" description="Low complexity" evidence="3">
    <location>
        <begin position="198"/>
        <end position="211"/>
    </location>
</feature>
<evidence type="ECO:0000256" key="2">
    <source>
        <dbReference type="ARBA" id="ARBA00022737"/>
    </source>
</evidence>
<feature type="compositionally biased region" description="Basic and acidic residues" evidence="3">
    <location>
        <begin position="55"/>
        <end position="71"/>
    </location>
</feature>
<dbReference type="EnsemblPlants" id="KQK21651">
    <property type="protein sequence ID" value="KQK21651"/>
    <property type="gene ID" value="BRADI_1g62180v3"/>
</dbReference>
<keyword evidence="2" id="KW-0677">Repeat</keyword>
<protein>
    <recommendedName>
        <fullName evidence="4">SMP domain-containing protein</fullName>
    </recommendedName>
</protein>
<comment type="similarity">
    <text evidence="1">Belongs to the LEA type SMP family.</text>
</comment>
<dbReference type="OMA" id="MNEGRMM"/>
<dbReference type="InterPro" id="IPR007011">
    <property type="entry name" value="LEA_SMP_dom"/>
</dbReference>
<dbReference type="AlphaFoldDB" id="I1H5D6"/>
<dbReference type="Gramene" id="KQK21651">
    <property type="protein sequence ID" value="KQK21651"/>
    <property type="gene ID" value="BRADI_1g62180v3"/>
</dbReference>
<dbReference type="GeneID" id="100825069"/>
<gene>
    <name evidence="6" type="primary">LOC100825069</name>
    <name evidence="5" type="ORF">BRADI_1g62180v3</name>
</gene>
<reference evidence="5" key="2">
    <citation type="submission" date="2017-06" db="EMBL/GenBank/DDBJ databases">
        <title>WGS assembly of Brachypodium distachyon.</title>
        <authorList>
            <consortium name="The International Brachypodium Initiative"/>
            <person name="Lucas S."/>
            <person name="Harmon-Smith M."/>
            <person name="Lail K."/>
            <person name="Tice H."/>
            <person name="Grimwood J."/>
            <person name="Bruce D."/>
            <person name="Barry K."/>
            <person name="Shu S."/>
            <person name="Lindquist E."/>
            <person name="Wang M."/>
            <person name="Pitluck S."/>
            <person name="Vogel J.P."/>
            <person name="Garvin D.F."/>
            <person name="Mockler T.C."/>
            <person name="Schmutz J."/>
            <person name="Rokhsar D."/>
            <person name="Bevan M.W."/>
        </authorList>
    </citation>
    <scope>NUCLEOTIDE SEQUENCE</scope>
    <source>
        <strain evidence="5">Bd21</strain>
    </source>
</reference>
<evidence type="ECO:0000313" key="5">
    <source>
        <dbReference type="EMBL" id="KQK21651.1"/>
    </source>
</evidence>
<dbReference type="STRING" id="15368.I1H5D6"/>
<feature type="domain" description="SMP" evidence="4">
    <location>
        <begin position="101"/>
        <end position="158"/>
    </location>
</feature>
<dbReference type="InterPro" id="IPR042971">
    <property type="entry name" value="LEA_SMP"/>
</dbReference>
<accession>I1H5D6</accession>
<dbReference type="eggNOG" id="ENOG502SS8P">
    <property type="taxonomic scope" value="Eukaryota"/>
</dbReference>
<name>I1H5D6_BRADI</name>
<dbReference type="Proteomes" id="UP000008810">
    <property type="component" value="Chromosome 1"/>
</dbReference>
<dbReference type="EMBL" id="CM000880">
    <property type="protein sequence ID" value="KQK21651.1"/>
    <property type="molecule type" value="Genomic_DNA"/>
</dbReference>
<evidence type="ECO:0000259" key="4">
    <source>
        <dbReference type="Pfam" id="PF04927"/>
    </source>
</evidence>
<dbReference type="OrthoDB" id="2014755at2759"/>
<keyword evidence="7" id="KW-1185">Reference proteome</keyword>
<reference evidence="6" key="3">
    <citation type="submission" date="2018-08" db="UniProtKB">
        <authorList>
            <consortium name="EnsemblPlants"/>
        </authorList>
    </citation>
    <scope>IDENTIFICATION</scope>
    <source>
        <strain evidence="6">cv. Bd21</strain>
    </source>
</reference>
<evidence type="ECO:0000256" key="1">
    <source>
        <dbReference type="ARBA" id="ARBA00010733"/>
    </source>
</evidence>
<feature type="region of interest" description="Disordered" evidence="3">
    <location>
        <begin position="1"/>
        <end position="74"/>
    </location>
</feature>
<feature type="compositionally biased region" description="Gly residues" evidence="3">
    <location>
        <begin position="212"/>
        <end position="222"/>
    </location>
</feature>
<dbReference type="KEGG" id="bdi:100825069"/>
<evidence type="ECO:0000313" key="6">
    <source>
        <dbReference type="EnsemblPlants" id="KQK21651"/>
    </source>
</evidence>